<dbReference type="SUPFAM" id="SSF46785">
    <property type="entry name" value="Winged helix' DNA-binding domain"/>
    <property type="match status" value="1"/>
</dbReference>
<proteinExistence type="predicted"/>
<dbReference type="GO" id="GO:0003700">
    <property type="term" value="F:DNA-binding transcription factor activity"/>
    <property type="evidence" value="ECO:0007669"/>
    <property type="project" value="InterPro"/>
</dbReference>
<comment type="caution">
    <text evidence="3">The sequence shown here is derived from an EMBL/GenBank/DDBJ whole genome shotgun (WGS) entry which is preliminary data.</text>
</comment>
<dbReference type="InterPro" id="IPR036388">
    <property type="entry name" value="WH-like_DNA-bd_sf"/>
</dbReference>
<reference evidence="3 4" key="1">
    <citation type="submission" date="2018-05" db="EMBL/GenBank/DDBJ databases">
        <title>Genomic Encyclopedia of Type Strains, Phase IV (KMG-IV): sequencing the most valuable type-strain genomes for metagenomic binning, comparative biology and taxonomic classification.</title>
        <authorList>
            <person name="Goeker M."/>
        </authorList>
    </citation>
    <scope>NUCLEOTIDE SEQUENCE [LARGE SCALE GENOMIC DNA]</scope>
    <source>
        <strain evidence="3 4">DSM 14263</strain>
    </source>
</reference>
<sequence length="174" mass="19640">MVKRMKTEREPWRDYTARAGGAALGARLRRVSERIDRELSAFYAHLGVDFEQRWFGVLNLLDLFGSMGVGQLAEALAISHVSVSQTKESLERAGLVEVRADEQDARRRNLRLTRRGCAFVRKMRPVWEALAESARALDEEAGEVVRALDALEKALDRSSVAQRALRHLKAKNPL</sequence>
<dbReference type="PANTHER" id="PTHR33164">
    <property type="entry name" value="TRANSCRIPTIONAL REGULATOR, MARR FAMILY"/>
    <property type="match status" value="1"/>
</dbReference>
<feature type="domain" description="HTH marR-type" evidence="2">
    <location>
        <begin position="21"/>
        <end position="156"/>
    </location>
</feature>
<organism evidence="3 4">
    <name type="scientific">Fulvimonas soli</name>
    <dbReference type="NCBI Taxonomy" id="155197"/>
    <lineage>
        <taxon>Bacteria</taxon>
        <taxon>Pseudomonadati</taxon>
        <taxon>Pseudomonadota</taxon>
        <taxon>Gammaproteobacteria</taxon>
        <taxon>Lysobacterales</taxon>
        <taxon>Rhodanobacteraceae</taxon>
        <taxon>Fulvimonas</taxon>
    </lineage>
</organism>
<dbReference type="InterPro" id="IPR000835">
    <property type="entry name" value="HTH_MarR-typ"/>
</dbReference>
<dbReference type="InterPro" id="IPR039422">
    <property type="entry name" value="MarR/SlyA-like"/>
</dbReference>
<dbReference type="EMBL" id="QGHC01000015">
    <property type="protein sequence ID" value="PWK82734.1"/>
    <property type="molecule type" value="Genomic_DNA"/>
</dbReference>
<dbReference type="Proteomes" id="UP000245812">
    <property type="component" value="Unassembled WGS sequence"/>
</dbReference>
<accession>A0A316HNC6</accession>
<feature type="coiled-coil region" evidence="1">
    <location>
        <begin position="134"/>
        <end position="171"/>
    </location>
</feature>
<dbReference type="AlphaFoldDB" id="A0A316HNC6"/>
<keyword evidence="1" id="KW-0175">Coiled coil</keyword>
<name>A0A316HNC6_9GAMM</name>
<dbReference type="GO" id="GO:0006950">
    <property type="term" value="P:response to stress"/>
    <property type="evidence" value="ECO:0007669"/>
    <property type="project" value="TreeGrafter"/>
</dbReference>
<evidence type="ECO:0000313" key="4">
    <source>
        <dbReference type="Proteomes" id="UP000245812"/>
    </source>
</evidence>
<dbReference type="RefSeq" id="WP_245889895.1">
    <property type="nucleotide sequence ID" value="NZ_MSZV01000065.1"/>
</dbReference>
<dbReference type="InterPro" id="IPR036390">
    <property type="entry name" value="WH_DNA-bd_sf"/>
</dbReference>
<gene>
    <name evidence="3" type="ORF">C7456_11531</name>
</gene>
<evidence type="ECO:0000256" key="1">
    <source>
        <dbReference type="SAM" id="Coils"/>
    </source>
</evidence>
<dbReference type="SMART" id="SM00347">
    <property type="entry name" value="HTH_MARR"/>
    <property type="match status" value="1"/>
</dbReference>
<evidence type="ECO:0000259" key="2">
    <source>
        <dbReference type="PROSITE" id="PS50995"/>
    </source>
</evidence>
<dbReference type="Gene3D" id="1.10.10.10">
    <property type="entry name" value="Winged helix-like DNA-binding domain superfamily/Winged helix DNA-binding domain"/>
    <property type="match status" value="1"/>
</dbReference>
<evidence type="ECO:0000313" key="3">
    <source>
        <dbReference type="EMBL" id="PWK82734.1"/>
    </source>
</evidence>
<dbReference type="PROSITE" id="PS50995">
    <property type="entry name" value="HTH_MARR_2"/>
    <property type="match status" value="1"/>
</dbReference>
<protein>
    <submittedName>
        <fullName evidence="3">MarR family transcriptional regulator for hemolysin</fullName>
    </submittedName>
</protein>
<keyword evidence="4" id="KW-1185">Reference proteome</keyword>
<dbReference type="PANTHER" id="PTHR33164:SF43">
    <property type="entry name" value="HTH-TYPE TRANSCRIPTIONAL REPRESSOR YETL"/>
    <property type="match status" value="1"/>
</dbReference>
<dbReference type="Pfam" id="PF12802">
    <property type="entry name" value="MarR_2"/>
    <property type="match status" value="1"/>
</dbReference>